<protein>
    <submittedName>
        <fullName evidence="2">Uncharacterized protein</fullName>
    </submittedName>
</protein>
<dbReference type="AlphaFoldDB" id="A0A8S9Y5K8"/>
<evidence type="ECO:0000313" key="3">
    <source>
        <dbReference type="Proteomes" id="UP000466442"/>
    </source>
</evidence>
<gene>
    <name evidence="2" type="ORF">GE061_000905</name>
</gene>
<feature type="compositionally biased region" description="Basic and acidic residues" evidence="1">
    <location>
        <begin position="803"/>
        <end position="812"/>
    </location>
</feature>
<feature type="compositionally biased region" description="Basic residues" evidence="1">
    <location>
        <begin position="348"/>
        <end position="357"/>
    </location>
</feature>
<reference evidence="2" key="1">
    <citation type="journal article" date="2021" name="Mol. Ecol. Resour.">
        <title>Apolygus lucorum genome provides insights into omnivorousness and mesophyll feeding.</title>
        <authorList>
            <person name="Liu Y."/>
            <person name="Liu H."/>
            <person name="Wang H."/>
            <person name="Huang T."/>
            <person name="Liu B."/>
            <person name="Yang B."/>
            <person name="Yin L."/>
            <person name="Li B."/>
            <person name="Zhang Y."/>
            <person name="Zhang S."/>
            <person name="Jiang F."/>
            <person name="Zhang X."/>
            <person name="Ren Y."/>
            <person name="Wang B."/>
            <person name="Wang S."/>
            <person name="Lu Y."/>
            <person name="Wu K."/>
            <person name="Fan W."/>
            <person name="Wang G."/>
        </authorList>
    </citation>
    <scope>NUCLEOTIDE SEQUENCE</scope>
    <source>
        <strain evidence="2">12Hb</strain>
    </source>
</reference>
<dbReference type="Proteomes" id="UP000466442">
    <property type="component" value="Linkage Group LG1"/>
</dbReference>
<comment type="caution">
    <text evidence="2">The sequence shown here is derived from an EMBL/GenBank/DDBJ whole genome shotgun (WGS) entry which is preliminary data.</text>
</comment>
<evidence type="ECO:0000256" key="1">
    <source>
        <dbReference type="SAM" id="MobiDB-lite"/>
    </source>
</evidence>
<accession>A0A8S9Y5K8</accession>
<dbReference type="EMBL" id="WIXP02000001">
    <property type="protein sequence ID" value="KAF6216562.1"/>
    <property type="molecule type" value="Genomic_DNA"/>
</dbReference>
<sequence length="969" mass="109358">MLILPNWFMTMNRDVIMFVLYIHLLGVSILAVALTSGVLAALDDLEFEGSNNRRILHNTDESRAENRTKRLRQATVEKTTTAAPDDDDDKKTLAQQVADGKYGLIQKELFASPAKRPGIISYEVNPEVPKDNVNNLGGLQAEEIWLAENHLLVLKGGIYGDNDQNGKAVWPPIDNYIAPQRQVKIPPNPKVPPPFPIQLKDGGPIEFVKGANGTGGPVLPFFDPRFGPPNFFPLPPFPGPGDNKSTNGNPGNFTPGNGFSPPFPLPPFPGSGLFPPAVAFLPPPGNLTELDEDDPSIYYPPPYDFVYHKDNSSFVPPGPLVPGIVLPPPPNFFAPYDNKTKSAAVKPPSRKPTKIKSRPPQYVQEPRKTTRPTKPPKHTVTVTIVTPKTTTLAPIIVSTTDGSQNEIVPPRTLPSDTPVGEWVPIPAPRPFYITELKNLRVGNKMRHYPPEWNFRNNSDVVQNDDYVRGYDYTPPQKKGRKYSTTVAPLRGFKPIYVPPSATPSTTLRPSTIVYTSTFNSIKTPENYYYYGDPHSNYPYRQRPLNDYYDYGEKHANEANTVAPAELYNEVSVKSPAEIGNIDQSHFDYYRQQFEPSTTTSSPINFYYFDKHNPNPQGPALNLHLGEVNLQNTKESKAHRTNSKQLNSPLRTTTEKPPIFEYSYSAPGYGTLESPKVGANFATTPKPVSFDINFPIEKDQYYIDYQNSQKSNFYRQESTPAPQYYSTSKPGYGDDEYGREVYKVKPTYATRARDQNVQLEDVTQKYFSIFGQKLNEAELREATTAAPSNPERDYYNYRNKGYSRPKESNRHVKFPSDDYYDAPSEQPYYALPQKPVYRPGTPTRHNNYQQQDAYPNYYRFSSPQYDPYANYDDEELVSPGHSLHSDINVNLKRPPPQLEPDAELIDPAYVRPRGNAFISYQLPGSGGHFYFLTPQTVKAPYSPQAFPEFTGYYKRNVQSSPRRPRNPRKP</sequence>
<feature type="region of interest" description="Disordered" evidence="1">
    <location>
        <begin position="634"/>
        <end position="653"/>
    </location>
</feature>
<proteinExistence type="predicted"/>
<feature type="region of interest" description="Disordered" evidence="1">
    <location>
        <begin position="780"/>
        <end position="812"/>
    </location>
</feature>
<organism evidence="2 3">
    <name type="scientific">Apolygus lucorum</name>
    <name type="common">Small green plant bug</name>
    <name type="synonym">Lygocoris lucorum</name>
    <dbReference type="NCBI Taxonomy" id="248454"/>
    <lineage>
        <taxon>Eukaryota</taxon>
        <taxon>Metazoa</taxon>
        <taxon>Ecdysozoa</taxon>
        <taxon>Arthropoda</taxon>
        <taxon>Hexapoda</taxon>
        <taxon>Insecta</taxon>
        <taxon>Pterygota</taxon>
        <taxon>Neoptera</taxon>
        <taxon>Paraneoptera</taxon>
        <taxon>Hemiptera</taxon>
        <taxon>Heteroptera</taxon>
        <taxon>Panheteroptera</taxon>
        <taxon>Cimicomorpha</taxon>
        <taxon>Miridae</taxon>
        <taxon>Mirini</taxon>
        <taxon>Apolygus</taxon>
    </lineage>
</organism>
<evidence type="ECO:0000313" key="2">
    <source>
        <dbReference type="EMBL" id="KAF6216562.1"/>
    </source>
</evidence>
<feature type="compositionally biased region" description="Low complexity" evidence="1">
    <location>
        <begin position="245"/>
        <end position="260"/>
    </location>
</feature>
<feature type="region of interest" description="Disordered" evidence="1">
    <location>
        <begin position="338"/>
        <end position="378"/>
    </location>
</feature>
<keyword evidence="3" id="KW-1185">Reference proteome</keyword>
<dbReference type="OrthoDB" id="6363232at2759"/>
<feature type="region of interest" description="Disordered" evidence="1">
    <location>
        <begin position="238"/>
        <end position="260"/>
    </location>
</feature>
<feature type="compositionally biased region" description="Polar residues" evidence="1">
    <location>
        <begin position="642"/>
        <end position="651"/>
    </location>
</feature>
<name>A0A8S9Y5K8_APOLU</name>